<feature type="region of interest" description="Disordered" evidence="1">
    <location>
        <begin position="138"/>
        <end position="157"/>
    </location>
</feature>
<accession>A0A832W9L3</accession>
<name>A0A832W9L3_9EURY</name>
<dbReference type="AlphaFoldDB" id="A0A832W9L3"/>
<organism evidence="3 4">
    <name type="scientific">Methanosarcina acetivorans</name>
    <dbReference type="NCBI Taxonomy" id="2214"/>
    <lineage>
        <taxon>Archaea</taxon>
        <taxon>Methanobacteriati</taxon>
        <taxon>Methanobacteriota</taxon>
        <taxon>Stenosarchaea group</taxon>
        <taxon>Methanomicrobia</taxon>
        <taxon>Methanosarcinales</taxon>
        <taxon>Methanosarcinaceae</taxon>
        <taxon>Methanosarcina</taxon>
    </lineage>
</organism>
<feature type="region of interest" description="Disordered" evidence="1">
    <location>
        <begin position="93"/>
        <end position="131"/>
    </location>
</feature>
<dbReference type="InterPro" id="IPR036366">
    <property type="entry name" value="PGBDSf"/>
</dbReference>
<dbReference type="SUPFAM" id="SSF47090">
    <property type="entry name" value="PGBD-like"/>
    <property type="match status" value="1"/>
</dbReference>
<dbReference type="Pfam" id="PF01471">
    <property type="entry name" value="PG_binding_1"/>
    <property type="match status" value="1"/>
</dbReference>
<dbReference type="InterPro" id="IPR002477">
    <property type="entry name" value="Peptidoglycan-bd-like"/>
</dbReference>
<evidence type="ECO:0000256" key="1">
    <source>
        <dbReference type="SAM" id="MobiDB-lite"/>
    </source>
</evidence>
<evidence type="ECO:0000313" key="3">
    <source>
        <dbReference type="EMBL" id="HIH93831.1"/>
    </source>
</evidence>
<proteinExistence type="predicted"/>
<dbReference type="GeneID" id="1473033"/>
<sequence length="320" mass="34800">MTIGDGHDLKSRRFAGDEVLQACYDKERVLGRGDSGPAVKKVQEALIILGIPVPKVGADGVFGGETELAVRSYQEARGLKVDGIIGAETIGSLDSEFYTGPPEPSASPSTEPQMSEIPTPLKPESPVRSPRASTIILEGESPVEPKVPPAPSVKEPKVPPVEEAPDLEPLHVPPVKHAHVPPVPPVREVSARPEHTLRHVETKPPSTAPFAAPVTPEIPQADSQGRKFHSSGIWNEDSYLEIQGGQSMHFKVKNLHVHASTIRIKANNGESQGAAIQSQNSSDFEFSRDGKEPCDWRFDIETDSDTALLEWYLYSNWIPE</sequence>
<gene>
    <name evidence="3" type="ORF">HA338_07225</name>
</gene>
<dbReference type="RefSeq" id="WP_011021169.1">
    <property type="nucleotide sequence ID" value="NZ_DUJU01000081.1"/>
</dbReference>
<protein>
    <recommendedName>
        <fullName evidence="2">Peptidoglycan binding-like domain-containing protein</fullName>
    </recommendedName>
</protein>
<evidence type="ECO:0000259" key="2">
    <source>
        <dbReference type="Pfam" id="PF01471"/>
    </source>
</evidence>
<dbReference type="Gene3D" id="1.10.101.10">
    <property type="entry name" value="PGBD-like superfamily/PGBD"/>
    <property type="match status" value="1"/>
</dbReference>
<feature type="domain" description="Peptidoglycan binding-like" evidence="2">
    <location>
        <begin position="35"/>
        <end position="92"/>
    </location>
</feature>
<dbReference type="Proteomes" id="UP000600774">
    <property type="component" value="Unassembled WGS sequence"/>
</dbReference>
<dbReference type="OMA" id="WRFYIET"/>
<comment type="caution">
    <text evidence="3">The sequence shown here is derived from an EMBL/GenBank/DDBJ whole genome shotgun (WGS) entry which is preliminary data.</text>
</comment>
<reference evidence="3" key="1">
    <citation type="journal article" date="2020" name="bioRxiv">
        <title>A rank-normalized archaeal taxonomy based on genome phylogeny resolves widespread incomplete and uneven classifications.</title>
        <authorList>
            <person name="Rinke C."/>
            <person name="Chuvochina M."/>
            <person name="Mussig A.J."/>
            <person name="Chaumeil P.-A."/>
            <person name="Waite D.W."/>
            <person name="Whitman W.B."/>
            <person name="Parks D.H."/>
            <person name="Hugenholtz P."/>
        </authorList>
    </citation>
    <scope>NUCLEOTIDE SEQUENCE</scope>
    <source>
        <strain evidence="3">UBA8876</strain>
    </source>
</reference>
<evidence type="ECO:0000313" key="4">
    <source>
        <dbReference type="Proteomes" id="UP000600774"/>
    </source>
</evidence>
<dbReference type="EMBL" id="DUJU01000081">
    <property type="protein sequence ID" value="HIH93831.1"/>
    <property type="molecule type" value="Genomic_DNA"/>
</dbReference>
<dbReference type="InterPro" id="IPR036365">
    <property type="entry name" value="PGBD-like_sf"/>
</dbReference>